<proteinExistence type="predicted"/>
<dbReference type="InterPro" id="IPR038921">
    <property type="entry name" value="YOR389W-like"/>
</dbReference>
<evidence type="ECO:0000313" key="3">
    <source>
        <dbReference type="Proteomes" id="UP000800093"/>
    </source>
</evidence>
<gene>
    <name evidence="2" type="ORF">CC78DRAFT_512036</name>
</gene>
<dbReference type="Proteomes" id="UP000800093">
    <property type="component" value="Unassembled WGS sequence"/>
</dbReference>
<keyword evidence="1" id="KW-0732">Signal</keyword>
<name>A0A9P4N8Z7_9PLEO</name>
<dbReference type="EMBL" id="ML986591">
    <property type="protein sequence ID" value="KAF2267401.1"/>
    <property type="molecule type" value="Genomic_DNA"/>
</dbReference>
<keyword evidence="3" id="KW-1185">Reference proteome</keyword>
<accession>A0A9P4N8Z7</accession>
<sequence length="620" mass="71426">MHLLAILLIVAAPVQPISFLPFLNFSSPSPYIFHSLATLLQTYPQTLFPNGHSIAAVTIPRNTLLYHGRHDNDTVPSPEWLAFDVEMAYGIMGSMRDSRMLTYRTTKDIKALYFDGTSANLMGEGTMSQMVLLYNGTENIPRRGGWGRPPGKEDEYLRARGLCKWLRDHGHFRYPISGYEAVVRMNAGFELIWCDFDSPSLKLISNLNVSAPLLDASTLNMPASKYSTSSRLSTQARFKLNDEGPHGPGLTDPREPFRNTVNWFWFAAAAKRYFREPRIKLKTCGLFSFYEPQIHAQSFTRLEEERNRLNLTVDGQWQMPLEVGAKDAALDKLMKRRRQHYLSNVSEKDAFSMFLTLKRRLPDAQFYTCTGVDWQYIAQDIVTRYSDAIQNLQQAVNIDFLDWLDWDSLRNWMQSTRALTHWFLIPFLEYPLDIPRDEKTLKAIFSQDSNLAKWTLDRCVNQYNIDEHNIHDDDNFISIAANETLAGICSTVVIIGLSVEYYWLLNFNGETPDGEDQRRIHRNIIGVAQIWKDKIEELMAWLGWADKWITCEDPCGIGEICYIPMWPVSGYPRRRPSVPADTGEKIAPPHFDWGSWDKFLWEPVCVNATSYPPEQWDVLV</sequence>
<dbReference type="PANTHER" id="PTHR35204">
    <property type="entry name" value="YALI0A21131P"/>
    <property type="match status" value="1"/>
</dbReference>
<dbReference type="OrthoDB" id="10261782at2759"/>
<organism evidence="2 3">
    <name type="scientific">Lojkania enalia</name>
    <dbReference type="NCBI Taxonomy" id="147567"/>
    <lineage>
        <taxon>Eukaryota</taxon>
        <taxon>Fungi</taxon>
        <taxon>Dikarya</taxon>
        <taxon>Ascomycota</taxon>
        <taxon>Pezizomycotina</taxon>
        <taxon>Dothideomycetes</taxon>
        <taxon>Pleosporomycetidae</taxon>
        <taxon>Pleosporales</taxon>
        <taxon>Pleosporales incertae sedis</taxon>
        <taxon>Lojkania</taxon>
    </lineage>
</organism>
<reference evidence="3" key="1">
    <citation type="journal article" date="2020" name="Stud. Mycol.">
        <title>101 Dothideomycetes genomes: A test case for predicting lifestyles and emergence of pathogens.</title>
        <authorList>
            <person name="Haridas S."/>
            <person name="Albert R."/>
            <person name="Binder M."/>
            <person name="Bloem J."/>
            <person name="LaButti K."/>
            <person name="Salamov A."/>
            <person name="Andreopoulos B."/>
            <person name="Baker S."/>
            <person name="Barry K."/>
            <person name="Bills G."/>
            <person name="Bluhm B."/>
            <person name="Cannon C."/>
            <person name="Castanera R."/>
            <person name="Culley D."/>
            <person name="Daum C."/>
            <person name="Ezra D."/>
            <person name="Gonzalez J."/>
            <person name="Henrissat B."/>
            <person name="Kuo A."/>
            <person name="Liang C."/>
            <person name="Lipzen A."/>
            <person name="Lutzoni F."/>
            <person name="Magnuson J."/>
            <person name="Mondo S."/>
            <person name="Nolan M."/>
            <person name="Ohm R."/>
            <person name="Pangilinan J."/>
            <person name="Park H.-J."/>
            <person name="Ramirez L."/>
            <person name="Alfaro M."/>
            <person name="Sun H."/>
            <person name="Tritt A."/>
            <person name="Yoshinaga Y."/>
            <person name="Zwiers L.-H."/>
            <person name="Turgeon B."/>
            <person name="Goodwin S."/>
            <person name="Spatafora J."/>
            <person name="Crous P."/>
            <person name="Grigoriev I."/>
        </authorList>
    </citation>
    <scope>NUCLEOTIDE SEQUENCE [LARGE SCALE GENOMIC DNA]</scope>
    <source>
        <strain evidence="3">CBS 304.66</strain>
    </source>
</reference>
<evidence type="ECO:0000256" key="1">
    <source>
        <dbReference type="SAM" id="SignalP"/>
    </source>
</evidence>
<evidence type="ECO:0000313" key="2">
    <source>
        <dbReference type="EMBL" id="KAF2267401.1"/>
    </source>
</evidence>
<dbReference type="PANTHER" id="PTHR35204:SF1">
    <property type="entry name" value="ENTEROTOXIN"/>
    <property type="match status" value="1"/>
</dbReference>
<protein>
    <submittedName>
        <fullName evidence="2">Uncharacterized protein</fullName>
    </submittedName>
</protein>
<feature type="signal peptide" evidence="1">
    <location>
        <begin position="1"/>
        <end position="16"/>
    </location>
</feature>
<comment type="caution">
    <text evidence="2">The sequence shown here is derived from an EMBL/GenBank/DDBJ whole genome shotgun (WGS) entry which is preliminary data.</text>
</comment>
<dbReference type="AlphaFoldDB" id="A0A9P4N8Z7"/>
<feature type="chain" id="PRO_5040127158" evidence="1">
    <location>
        <begin position="17"/>
        <end position="620"/>
    </location>
</feature>